<gene>
    <name evidence="2" type="ORF">DXC51_03325</name>
</gene>
<organism evidence="2 3">
    <name type="scientific">Eisenbergiella massiliensis</name>
    <dbReference type="NCBI Taxonomy" id="1720294"/>
    <lineage>
        <taxon>Bacteria</taxon>
        <taxon>Bacillati</taxon>
        <taxon>Bacillota</taxon>
        <taxon>Clostridia</taxon>
        <taxon>Lachnospirales</taxon>
        <taxon>Lachnospiraceae</taxon>
        <taxon>Eisenbergiella</taxon>
    </lineage>
</organism>
<keyword evidence="3" id="KW-1185">Reference proteome</keyword>
<dbReference type="PANTHER" id="PTHR42783">
    <property type="entry name" value="GLUTAMATE SYNTHASE [NADPH] SMALL CHAIN"/>
    <property type="match status" value="1"/>
</dbReference>
<dbReference type="PRINTS" id="PR00419">
    <property type="entry name" value="ADXRDTASE"/>
</dbReference>
<dbReference type="InterPro" id="IPR036188">
    <property type="entry name" value="FAD/NAD-bd_sf"/>
</dbReference>
<dbReference type="SUPFAM" id="SSF51971">
    <property type="entry name" value="Nucleotide-binding domain"/>
    <property type="match status" value="2"/>
</dbReference>
<dbReference type="Pfam" id="PF10589">
    <property type="entry name" value="NADH_4Fe-4S"/>
    <property type="match status" value="1"/>
</dbReference>
<name>A0A3E3IAL3_9FIRM</name>
<dbReference type="RefSeq" id="WP_035324326.1">
    <property type="nucleotide sequence ID" value="NZ_CANNOQ010000124.1"/>
</dbReference>
<dbReference type="InterPro" id="IPR023753">
    <property type="entry name" value="FAD/NAD-binding_dom"/>
</dbReference>
<dbReference type="InterPro" id="IPR019575">
    <property type="entry name" value="Nuop51_4Fe4S-bd"/>
</dbReference>
<accession>A0A3E3IAL3</accession>
<dbReference type="SMART" id="SM00928">
    <property type="entry name" value="NADH_4Fe-4S"/>
    <property type="match status" value="1"/>
</dbReference>
<dbReference type="Proteomes" id="UP000260812">
    <property type="component" value="Unassembled WGS sequence"/>
</dbReference>
<dbReference type="SUPFAM" id="SSF140490">
    <property type="entry name" value="Nqo1C-terminal domain-like"/>
    <property type="match status" value="1"/>
</dbReference>
<dbReference type="AlphaFoldDB" id="A0A3E3IAL3"/>
<dbReference type="GO" id="GO:0016491">
    <property type="term" value="F:oxidoreductase activity"/>
    <property type="evidence" value="ECO:0007669"/>
    <property type="project" value="InterPro"/>
</dbReference>
<proteinExistence type="predicted"/>
<dbReference type="Gene3D" id="3.50.50.60">
    <property type="entry name" value="FAD/NAD(P)-binding domain"/>
    <property type="match status" value="2"/>
</dbReference>
<sequence length="616" mass="66545">MSRLKISTPDRAQLTVERLYKDLERHIVASPPGLCPVDLQLSFLKLCHAQTCGKCVPCRIGLGQLQNLLEQVLDGTATMDTLALIEETANNITDSADCAIGFEAAHMVLAGLQGCRDDFIYHIEHGKCSYSITQPVPCVALCPAGVDIPGYIALVGEERYADAVSLIRKDNPFPTACALICEHPCEARCRRNMIDSSVNIRGLKRMAVDNARANTVPVPPKAPSTGKRIAIAGGGPGGLSAAYYLELMGHHAVVFEQKSKLGGMLRYGIPNYRFPRERLDEDIEAILSTGVEVHTNVNIGNGENDIPLSRLREEFDAVYIAIGAHTDKKVGMEGEDAHGVISAVEMLRSIGDGNPPDFTGKRVVVVGGGNVAMDCTRSALRLGASKVGIAYRRRQNDMTALPEEVEGAIAEGAELYSLKAPVRVEADEKGNVAALWVEPQIIGPIDAWGRARPVKANVEPKRIPCDIVIVAVGQGIESRHFEDSGVPVKRGTIEALEESTVKDIPGIFAGGDCVTGPATVIRAIAAGKVAAANIDEYLGYHHVIACDVDIPQVNYGDKKACGRVNMEEREADERKQDFCEIERCMTREEAAQEAGRCLRCDHYGYGNLKGGRAAIW</sequence>
<dbReference type="InterPro" id="IPR037207">
    <property type="entry name" value="Nuop51_4Fe4S-bd_sf"/>
</dbReference>
<dbReference type="Pfam" id="PF07992">
    <property type="entry name" value="Pyr_redox_2"/>
    <property type="match status" value="1"/>
</dbReference>
<evidence type="ECO:0000259" key="1">
    <source>
        <dbReference type="SMART" id="SM00928"/>
    </source>
</evidence>
<dbReference type="InterPro" id="IPR028261">
    <property type="entry name" value="DPD_II"/>
</dbReference>
<evidence type="ECO:0000313" key="3">
    <source>
        <dbReference type="Proteomes" id="UP000260812"/>
    </source>
</evidence>
<dbReference type="EMBL" id="QVLV01000002">
    <property type="protein sequence ID" value="RGE64118.1"/>
    <property type="molecule type" value="Genomic_DNA"/>
</dbReference>
<comment type="caution">
    <text evidence="2">The sequence shown here is derived from an EMBL/GenBank/DDBJ whole genome shotgun (WGS) entry which is preliminary data.</text>
</comment>
<reference evidence="2" key="1">
    <citation type="submission" date="2018-08" db="EMBL/GenBank/DDBJ databases">
        <title>A genome reference for cultivated species of the human gut microbiota.</title>
        <authorList>
            <person name="Zou Y."/>
            <person name="Xue W."/>
            <person name="Luo G."/>
        </authorList>
    </citation>
    <scope>NUCLEOTIDE SEQUENCE [LARGE SCALE GENOMIC DNA]</scope>
    <source>
        <strain evidence="2">TF05-5AC</strain>
    </source>
</reference>
<dbReference type="GO" id="GO:0051539">
    <property type="term" value="F:4 iron, 4 sulfur cluster binding"/>
    <property type="evidence" value="ECO:0007669"/>
    <property type="project" value="InterPro"/>
</dbReference>
<evidence type="ECO:0000313" key="2">
    <source>
        <dbReference type="EMBL" id="RGE64118.1"/>
    </source>
</evidence>
<feature type="domain" description="NADH-ubiquinone oxidoreductase 51kDa subunit iron-sulphur binding" evidence="1">
    <location>
        <begin position="37"/>
        <end position="82"/>
    </location>
</feature>
<dbReference type="PANTHER" id="PTHR42783:SF3">
    <property type="entry name" value="GLUTAMATE SYNTHASE [NADPH] SMALL CHAIN-RELATED"/>
    <property type="match status" value="1"/>
</dbReference>
<dbReference type="SUPFAM" id="SSF46548">
    <property type="entry name" value="alpha-helical ferredoxin"/>
    <property type="match status" value="2"/>
</dbReference>
<dbReference type="Gene3D" id="1.20.1440.230">
    <property type="entry name" value="NADH-ubiquinone oxidoreductase 51kDa subunit, iron-sulphur binding domain"/>
    <property type="match status" value="1"/>
</dbReference>
<dbReference type="NCBIfam" id="NF009410">
    <property type="entry name" value="PRK12771.1"/>
    <property type="match status" value="1"/>
</dbReference>
<dbReference type="Gene3D" id="3.50.50.100">
    <property type="match status" value="1"/>
</dbReference>
<dbReference type="Pfam" id="PF14691">
    <property type="entry name" value="Fer4_20"/>
    <property type="match status" value="1"/>
</dbReference>
<dbReference type="InterPro" id="IPR009051">
    <property type="entry name" value="Helical_ferredxn"/>
</dbReference>
<dbReference type="GeneID" id="97985941"/>
<protein>
    <submittedName>
        <fullName evidence="2">Glutamate synthase</fullName>
    </submittedName>
</protein>
<dbReference type="Gene3D" id="1.10.1060.10">
    <property type="entry name" value="Alpha-helical ferredoxin"/>
    <property type="match status" value="1"/>
</dbReference>